<dbReference type="AlphaFoldDB" id="A0A411YFM4"/>
<accession>A0A411YFM4</accession>
<reference evidence="6 7" key="1">
    <citation type="submission" date="2019-01" db="EMBL/GenBank/DDBJ databases">
        <title>Egibacter rhizosphaerae EGI 80759T.</title>
        <authorList>
            <person name="Chen D.-D."/>
            <person name="Tian Y."/>
            <person name="Jiao J.-Y."/>
            <person name="Zhang X.-T."/>
            <person name="Zhang Y.-G."/>
            <person name="Zhang Y."/>
            <person name="Xiao M."/>
            <person name="Shu W.-S."/>
            <person name="Li W.-J."/>
        </authorList>
    </citation>
    <scope>NUCLEOTIDE SEQUENCE [LARGE SCALE GENOMIC DNA]</scope>
    <source>
        <strain evidence="6 7">EGI 80759</strain>
    </source>
</reference>
<evidence type="ECO:0000256" key="4">
    <source>
        <dbReference type="SAM" id="MobiDB-lite"/>
    </source>
</evidence>
<evidence type="ECO:0000256" key="2">
    <source>
        <dbReference type="ARBA" id="ARBA00023125"/>
    </source>
</evidence>
<keyword evidence="7" id="KW-1185">Reference proteome</keyword>
<sequence>MEHAGERRLVDLLAGELRAHVAPPADGLRRRDAACVWGDNAAGMRPLLAHLLDERDARRPALVRGIPHHPDSIARERHYRDGLARRGMPVDEDLVITGWFTPEPTYTAMWELLERRRDFDAVVALNDMSAVSAIAALNDAGLRVPEDVAVTGYDNDLIATQWPGLTTVDQSFGEQGRVAAELMLEQIRDGPIAREVAVTSRVVVRGSTRPKGEPPVTDLDEAIAIAKSDKEQLAARDASLALSSALNYCWTVDEIVDAVSAHLHRLGIIRCYLGLYERRFDPDGDDGPTRVETDRARVVLAYRNGERHGAPTEPIASHELLPPDLADELEGGMLVLQPLAVLDRPLGYLLFEQSTGSARVAALMRTELSRAIDGVFTGEELLQHARYLEQVVERRTRELQAEVVTRRRAERELQRAVGELQRSAMRDGLTQLANRTAFAEHLDEQWREHLETGRELAVLMVDVDAFKPYNDHYGHLAGDEALRVVAECLARAIAGPDDLACRYGGEEFTAVLANTATRGARAVCERFRRYLDEAAVPHATSPIGGRLTPSVGVAAGAPHASVDPSHLVDLADQALYDAKAAGRDRVATRRMDARPSPVDAQAGPPDPDDAVPVGPAAVGRPAAGPQEA</sequence>
<gene>
    <name evidence="6" type="ORF">ER308_10640</name>
</gene>
<dbReference type="KEGG" id="erz:ER308_10640"/>
<dbReference type="PANTHER" id="PTHR45138:SF9">
    <property type="entry name" value="DIGUANYLATE CYCLASE DGCM-RELATED"/>
    <property type="match status" value="1"/>
</dbReference>
<dbReference type="GO" id="GO:1902201">
    <property type="term" value="P:negative regulation of bacterial-type flagellum-dependent cell motility"/>
    <property type="evidence" value="ECO:0007669"/>
    <property type="project" value="TreeGrafter"/>
</dbReference>
<dbReference type="CDD" id="cd01949">
    <property type="entry name" value="GGDEF"/>
    <property type="match status" value="1"/>
</dbReference>
<dbReference type="EMBL" id="CP036402">
    <property type="protein sequence ID" value="QBI19971.1"/>
    <property type="molecule type" value="Genomic_DNA"/>
</dbReference>
<dbReference type="GO" id="GO:0003677">
    <property type="term" value="F:DNA binding"/>
    <property type="evidence" value="ECO:0007669"/>
    <property type="project" value="UniProtKB-KW"/>
</dbReference>
<dbReference type="SMART" id="SM00267">
    <property type="entry name" value="GGDEF"/>
    <property type="match status" value="1"/>
</dbReference>
<dbReference type="GO" id="GO:0043709">
    <property type="term" value="P:cell adhesion involved in single-species biofilm formation"/>
    <property type="evidence" value="ECO:0007669"/>
    <property type="project" value="TreeGrafter"/>
</dbReference>
<evidence type="ECO:0000259" key="5">
    <source>
        <dbReference type="PROSITE" id="PS50887"/>
    </source>
</evidence>
<dbReference type="OrthoDB" id="56125at2"/>
<dbReference type="PANTHER" id="PTHR45138">
    <property type="entry name" value="REGULATORY COMPONENTS OF SENSORY TRANSDUCTION SYSTEM"/>
    <property type="match status" value="1"/>
</dbReference>
<dbReference type="PROSITE" id="PS50887">
    <property type="entry name" value="GGDEF"/>
    <property type="match status" value="1"/>
</dbReference>
<evidence type="ECO:0000256" key="3">
    <source>
        <dbReference type="ARBA" id="ARBA00023163"/>
    </source>
</evidence>
<dbReference type="InterPro" id="IPR029787">
    <property type="entry name" value="Nucleotide_cyclase"/>
</dbReference>
<dbReference type="NCBIfam" id="TIGR00254">
    <property type="entry name" value="GGDEF"/>
    <property type="match status" value="1"/>
</dbReference>
<feature type="compositionally biased region" description="Basic and acidic residues" evidence="4">
    <location>
        <begin position="582"/>
        <end position="593"/>
    </location>
</feature>
<proteinExistence type="predicted"/>
<dbReference type="InterPro" id="IPR050469">
    <property type="entry name" value="Diguanylate_Cyclase"/>
</dbReference>
<evidence type="ECO:0000313" key="6">
    <source>
        <dbReference type="EMBL" id="QBI19971.1"/>
    </source>
</evidence>
<keyword evidence="3" id="KW-0804">Transcription</keyword>
<organism evidence="6 7">
    <name type="scientific">Egibacter rhizosphaerae</name>
    <dbReference type="NCBI Taxonomy" id="1670831"/>
    <lineage>
        <taxon>Bacteria</taxon>
        <taxon>Bacillati</taxon>
        <taxon>Actinomycetota</taxon>
        <taxon>Nitriliruptoria</taxon>
        <taxon>Egibacterales</taxon>
        <taxon>Egibacteraceae</taxon>
        <taxon>Egibacter</taxon>
    </lineage>
</organism>
<evidence type="ECO:0000313" key="7">
    <source>
        <dbReference type="Proteomes" id="UP000291469"/>
    </source>
</evidence>
<keyword evidence="1" id="KW-0805">Transcription regulation</keyword>
<feature type="region of interest" description="Disordered" evidence="4">
    <location>
        <begin position="582"/>
        <end position="628"/>
    </location>
</feature>
<dbReference type="Proteomes" id="UP000291469">
    <property type="component" value="Chromosome"/>
</dbReference>
<dbReference type="Gene3D" id="3.30.70.270">
    <property type="match status" value="1"/>
</dbReference>
<dbReference type="Gene3D" id="3.40.50.2300">
    <property type="match status" value="1"/>
</dbReference>
<dbReference type="InterPro" id="IPR043128">
    <property type="entry name" value="Rev_trsase/Diguanyl_cyclase"/>
</dbReference>
<dbReference type="InterPro" id="IPR046335">
    <property type="entry name" value="LacI/GalR-like_sensor"/>
</dbReference>
<dbReference type="Pfam" id="PF13377">
    <property type="entry name" value="Peripla_BP_3"/>
    <property type="match status" value="1"/>
</dbReference>
<dbReference type="InterPro" id="IPR028082">
    <property type="entry name" value="Peripla_BP_I"/>
</dbReference>
<evidence type="ECO:0000256" key="1">
    <source>
        <dbReference type="ARBA" id="ARBA00023015"/>
    </source>
</evidence>
<feature type="compositionally biased region" description="Low complexity" evidence="4">
    <location>
        <begin position="610"/>
        <end position="628"/>
    </location>
</feature>
<name>A0A411YFM4_9ACTN</name>
<dbReference type="FunFam" id="3.30.70.270:FF:000001">
    <property type="entry name" value="Diguanylate cyclase domain protein"/>
    <property type="match status" value="1"/>
</dbReference>
<dbReference type="InterPro" id="IPR000160">
    <property type="entry name" value="GGDEF_dom"/>
</dbReference>
<dbReference type="GO" id="GO:0005886">
    <property type="term" value="C:plasma membrane"/>
    <property type="evidence" value="ECO:0007669"/>
    <property type="project" value="TreeGrafter"/>
</dbReference>
<dbReference type="RefSeq" id="WP_131154968.1">
    <property type="nucleotide sequence ID" value="NZ_CP036402.1"/>
</dbReference>
<dbReference type="SUPFAM" id="SSF55073">
    <property type="entry name" value="Nucleotide cyclase"/>
    <property type="match status" value="1"/>
</dbReference>
<keyword evidence="2" id="KW-0238">DNA-binding</keyword>
<protein>
    <submittedName>
        <fullName evidence="6">GGDEF domain-containing protein</fullName>
    </submittedName>
</protein>
<feature type="domain" description="GGDEF" evidence="5">
    <location>
        <begin position="454"/>
        <end position="591"/>
    </location>
</feature>
<dbReference type="SUPFAM" id="SSF53822">
    <property type="entry name" value="Periplasmic binding protein-like I"/>
    <property type="match status" value="1"/>
</dbReference>
<dbReference type="GO" id="GO:0052621">
    <property type="term" value="F:diguanylate cyclase activity"/>
    <property type="evidence" value="ECO:0007669"/>
    <property type="project" value="TreeGrafter"/>
</dbReference>
<dbReference type="CDD" id="cd06267">
    <property type="entry name" value="PBP1_LacI_sugar_binding-like"/>
    <property type="match status" value="1"/>
</dbReference>
<dbReference type="Pfam" id="PF00990">
    <property type="entry name" value="GGDEF"/>
    <property type="match status" value="1"/>
</dbReference>